<reference evidence="1 2" key="1">
    <citation type="journal article" date="2018" name="Front. Plant Sci.">
        <title>Red Clover (Trifolium pratense) and Zigzag Clover (T. medium) - A Picture of Genomic Similarities and Differences.</title>
        <authorList>
            <person name="Dluhosova J."/>
            <person name="Istvanek J."/>
            <person name="Nedelnik J."/>
            <person name="Repkova J."/>
        </authorList>
    </citation>
    <scope>NUCLEOTIDE SEQUENCE [LARGE SCALE GENOMIC DNA]</scope>
    <source>
        <strain evidence="2">cv. 10/8</strain>
        <tissue evidence="1">Leaf</tissue>
    </source>
</reference>
<organism evidence="1 2">
    <name type="scientific">Trifolium medium</name>
    <dbReference type="NCBI Taxonomy" id="97028"/>
    <lineage>
        <taxon>Eukaryota</taxon>
        <taxon>Viridiplantae</taxon>
        <taxon>Streptophyta</taxon>
        <taxon>Embryophyta</taxon>
        <taxon>Tracheophyta</taxon>
        <taxon>Spermatophyta</taxon>
        <taxon>Magnoliopsida</taxon>
        <taxon>eudicotyledons</taxon>
        <taxon>Gunneridae</taxon>
        <taxon>Pentapetalae</taxon>
        <taxon>rosids</taxon>
        <taxon>fabids</taxon>
        <taxon>Fabales</taxon>
        <taxon>Fabaceae</taxon>
        <taxon>Papilionoideae</taxon>
        <taxon>50 kb inversion clade</taxon>
        <taxon>NPAAA clade</taxon>
        <taxon>Hologalegina</taxon>
        <taxon>IRL clade</taxon>
        <taxon>Trifolieae</taxon>
        <taxon>Trifolium</taxon>
    </lineage>
</organism>
<dbReference type="AlphaFoldDB" id="A0A392RCD6"/>
<name>A0A392RCD6_9FABA</name>
<proteinExistence type="predicted"/>
<protein>
    <submittedName>
        <fullName evidence="1">Uncharacterized protein</fullName>
    </submittedName>
</protein>
<evidence type="ECO:0000313" key="1">
    <source>
        <dbReference type="EMBL" id="MCI33857.1"/>
    </source>
</evidence>
<dbReference type="Proteomes" id="UP000265520">
    <property type="component" value="Unassembled WGS sequence"/>
</dbReference>
<evidence type="ECO:0000313" key="2">
    <source>
        <dbReference type="Proteomes" id="UP000265520"/>
    </source>
</evidence>
<comment type="caution">
    <text evidence="1">The sequence shown here is derived from an EMBL/GenBank/DDBJ whole genome shotgun (WGS) entry which is preliminary data.</text>
</comment>
<sequence length="91" mass="10839">MFPTLYNKILQHDAYISDMGTWHSNMWSWKLAWTDTLADTEIEIAHELQQLLEQSDQRIWFWRADRLIGAVIDTHIVEALKKLWKNTVPSK</sequence>
<feature type="non-terminal residue" evidence="1">
    <location>
        <position position="91"/>
    </location>
</feature>
<accession>A0A392RCD6</accession>
<dbReference type="EMBL" id="LXQA010208072">
    <property type="protein sequence ID" value="MCI33857.1"/>
    <property type="molecule type" value="Genomic_DNA"/>
</dbReference>
<keyword evidence="2" id="KW-1185">Reference proteome</keyword>